<sequence>MKVRWRKSAIQSLIDLDKWRVAVELPRIAMFLKIKIGSYFLPRNYHLHIHGREVFIKNYPVDLRMTLI</sequence>
<evidence type="ECO:0000313" key="1">
    <source>
        <dbReference type="EMBL" id="MCH1627736.1"/>
    </source>
</evidence>
<dbReference type="EMBL" id="JAKTTI010000052">
    <property type="protein sequence ID" value="MCH1627736.1"/>
    <property type="molecule type" value="Genomic_DNA"/>
</dbReference>
<keyword evidence="2" id="KW-1185">Reference proteome</keyword>
<comment type="caution">
    <text evidence="1">The sequence shown here is derived from an EMBL/GenBank/DDBJ whole genome shotgun (WGS) entry which is preliminary data.</text>
</comment>
<accession>A0AAW5E469</accession>
<protein>
    <submittedName>
        <fullName evidence="1">Uncharacterized protein</fullName>
    </submittedName>
</protein>
<proteinExistence type="predicted"/>
<evidence type="ECO:0000313" key="2">
    <source>
        <dbReference type="Proteomes" id="UP001431131"/>
    </source>
</evidence>
<dbReference type="RefSeq" id="WP_240257655.1">
    <property type="nucleotide sequence ID" value="NZ_JAKTTI010000052.1"/>
</dbReference>
<dbReference type="Proteomes" id="UP001431131">
    <property type="component" value="Unassembled WGS sequence"/>
</dbReference>
<reference evidence="1" key="1">
    <citation type="submission" date="2022-02" db="EMBL/GenBank/DDBJ databases">
        <title>Fredinandcohnia quinoae sp. nov. isolated from Chenopodium quinoa seeds.</title>
        <authorList>
            <person name="Saati-Santamaria Z."/>
            <person name="Flores-Felix J.D."/>
            <person name="Igual J.M."/>
            <person name="Velazquez E."/>
            <person name="Garcia-Fraile P."/>
            <person name="Martinez-Molina E."/>
        </authorList>
    </citation>
    <scope>NUCLEOTIDE SEQUENCE</scope>
    <source>
        <strain evidence="1">SECRCQ15</strain>
    </source>
</reference>
<gene>
    <name evidence="1" type="ORF">MJG50_20575</name>
</gene>
<dbReference type="AlphaFoldDB" id="A0AAW5E469"/>
<name>A0AAW5E469_9BACI</name>
<organism evidence="1 2">
    <name type="scientific">Fredinandcohnia quinoae</name>
    <dbReference type="NCBI Taxonomy" id="2918902"/>
    <lineage>
        <taxon>Bacteria</taxon>
        <taxon>Bacillati</taxon>
        <taxon>Bacillota</taxon>
        <taxon>Bacilli</taxon>
        <taxon>Bacillales</taxon>
        <taxon>Bacillaceae</taxon>
        <taxon>Fredinandcohnia</taxon>
    </lineage>
</organism>